<reference evidence="1 2" key="1">
    <citation type="journal article" date="2016" name="Nat. Commun.">
        <title>Thousands of microbial genomes shed light on interconnected biogeochemical processes in an aquifer system.</title>
        <authorList>
            <person name="Anantharaman K."/>
            <person name="Brown C.T."/>
            <person name="Hug L.A."/>
            <person name="Sharon I."/>
            <person name="Castelle C.J."/>
            <person name="Probst A.J."/>
            <person name="Thomas B.C."/>
            <person name="Singh A."/>
            <person name="Wilkins M.J."/>
            <person name="Karaoz U."/>
            <person name="Brodie E.L."/>
            <person name="Williams K.H."/>
            <person name="Hubbard S.S."/>
            <person name="Banfield J.F."/>
        </authorList>
    </citation>
    <scope>NUCLEOTIDE SEQUENCE [LARGE SCALE GENOMIC DNA]</scope>
</reference>
<evidence type="ECO:0000313" key="2">
    <source>
        <dbReference type="Proteomes" id="UP000177040"/>
    </source>
</evidence>
<dbReference type="AlphaFoldDB" id="A0A1F6N338"/>
<comment type="caution">
    <text evidence="1">The sequence shown here is derived from an EMBL/GenBank/DDBJ whole genome shotgun (WGS) entry which is preliminary data.</text>
</comment>
<protein>
    <submittedName>
        <fullName evidence="1">Uncharacterized protein</fullName>
    </submittedName>
</protein>
<dbReference type="Proteomes" id="UP000177040">
    <property type="component" value="Unassembled WGS sequence"/>
</dbReference>
<evidence type="ECO:0000313" key="1">
    <source>
        <dbReference type="EMBL" id="OGH78301.1"/>
    </source>
</evidence>
<organism evidence="1 2">
    <name type="scientific">Candidatus Magasanikbacteria bacterium RIFCSPLOWO2_01_FULL_40_15</name>
    <dbReference type="NCBI Taxonomy" id="1798686"/>
    <lineage>
        <taxon>Bacteria</taxon>
        <taxon>Candidatus Magasanikiibacteriota</taxon>
    </lineage>
</organism>
<accession>A0A1F6N338</accession>
<proteinExistence type="predicted"/>
<dbReference type="EMBL" id="MFQH01000014">
    <property type="protein sequence ID" value="OGH78301.1"/>
    <property type="molecule type" value="Genomic_DNA"/>
</dbReference>
<name>A0A1F6N338_9BACT</name>
<sequence>MTHGVFFDVIRHVVSCHKADLKGEPLEIHVETEIQKIRALRECVKHLTDETKDALHPRGASRYPVYFLKLSDIGMFIQSMNLGKEAEFIDPDCDCRFCQTQPLITLK</sequence>
<gene>
    <name evidence="1" type="ORF">A2983_04065</name>
</gene>